<comment type="caution">
    <text evidence="1">The sequence shown here is derived from an EMBL/GenBank/DDBJ whole genome shotgun (WGS) entry which is preliminary data.</text>
</comment>
<dbReference type="AlphaFoldDB" id="A0A7X6S286"/>
<organism evidence="1 2">
    <name type="scientific">Periweissella fabalis</name>
    <dbReference type="NCBI Taxonomy" id="1070421"/>
    <lineage>
        <taxon>Bacteria</taxon>
        <taxon>Bacillati</taxon>
        <taxon>Bacillota</taxon>
        <taxon>Bacilli</taxon>
        <taxon>Lactobacillales</taxon>
        <taxon>Lactobacillaceae</taxon>
        <taxon>Periweissella</taxon>
    </lineage>
</organism>
<evidence type="ECO:0000313" key="1">
    <source>
        <dbReference type="EMBL" id="NKZ23705.1"/>
    </source>
</evidence>
<dbReference type="EMBL" id="JAAXPN010000001">
    <property type="protein sequence ID" value="NKZ23705.1"/>
    <property type="molecule type" value="Genomic_DNA"/>
</dbReference>
<evidence type="ECO:0000313" key="2">
    <source>
        <dbReference type="Proteomes" id="UP000549765"/>
    </source>
</evidence>
<protein>
    <recommendedName>
        <fullName evidence="3">HAD family hydrolase</fullName>
    </recommendedName>
</protein>
<dbReference type="InterPro" id="IPR023292">
    <property type="entry name" value="NTP_PyroPHydrolase-like_dom_sf"/>
</dbReference>
<dbReference type="Pfam" id="PF01503">
    <property type="entry name" value="PRA-PH"/>
    <property type="match status" value="1"/>
</dbReference>
<accession>A0A7X6S286</accession>
<dbReference type="Proteomes" id="UP000549765">
    <property type="component" value="Unassembled WGS sequence"/>
</dbReference>
<gene>
    <name evidence="1" type="ORF">HF964_02630</name>
</gene>
<reference evidence="1 2" key="1">
    <citation type="submission" date="2020-04" db="EMBL/GenBank/DDBJ databases">
        <title>MicrobeNet Type strains.</title>
        <authorList>
            <person name="Nicholson A.C."/>
        </authorList>
    </citation>
    <scope>NUCLEOTIDE SEQUENCE [LARGE SCALE GENOMIC DNA]</scope>
    <source>
        <strain evidence="1 2">CCUG 61472</strain>
    </source>
</reference>
<dbReference type="RefSeq" id="WP_168721489.1">
    <property type="nucleotide sequence ID" value="NZ_JAAXPN010000001.1"/>
</dbReference>
<proteinExistence type="predicted"/>
<evidence type="ECO:0008006" key="3">
    <source>
        <dbReference type="Google" id="ProtNLM"/>
    </source>
</evidence>
<name>A0A7X6S286_9LACO</name>
<keyword evidence="2" id="KW-1185">Reference proteome</keyword>
<dbReference type="InterPro" id="IPR021130">
    <property type="entry name" value="PRib-ATP_PPHydrolase-like"/>
</dbReference>
<sequence>MPDVYELASLFHQKFDNRQPDVPTPLDWQETIYRSSFVLEELVEFIATTCQDEAMFSAAMGQLQSAFERAQTKMRTKQREEHPTLVKQADALGDVIYLSYGTAVLMGLNPAKVIEAIHDSNMAKLFDDGQPHFDVKTNKVMKPADWEEKHAPEKQITAAILAQNAHAKI</sequence>
<dbReference type="Gene3D" id="1.10.3420.10">
    <property type="entry name" value="putative ntp pyrophosphohydrolase like domain"/>
    <property type="match status" value="1"/>
</dbReference>